<evidence type="ECO:0000313" key="2">
    <source>
        <dbReference type="RefSeq" id="XP_045156009.1"/>
    </source>
</evidence>
<name>A0AC55DW99_ECHTE</name>
<dbReference type="RefSeq" id="XP_045156009.1">
    <property type="nucleotide sequence ID" value="XM_045300074.1"/>
</dbReference>
<protein>
    <submittedName>
        <fullName evidence="2">Vomeronasal type-2 receptor 116-like</fullName>
    </submittedName>
</protein>
<evidence type="ECO:0000313" key="1">
    <source>
        <dbReference type="Proteomes" id="UP000694863"/>
    </source>
</evidence>
<dbReference type="Proteomes" id="UP000694863">
    <property type="component" value="Unplaced"/>
</dbReference>
<reference evidence="2" key="1">
    <citation type="submission" date="2025-08" db="UniProtKB">
        <authorList>
            <consortium name="RefSeq"/>
        </authorList>
    </citation>
    <scope>IDENTIFICATION</scope>
</reference>
<accession>A0AC55DW99</accession>
<keyword evidence="1" id="KW-1185">Reference proteome</keyword>
<gene>
    <name evidence="2" type="primary">LOC101661491</name>
</gene>
<proteinExistence type="predicted"/>
<organism evidence="1 2">
    <name type="scientific">Echinops telfairi</name>
    <name type="common">Lesser hedgehog tenrec</name>
    <dbReference type="NCBI Taxonomy" id="9371"/>
    <lineage>
        <taxon>Eukaryota</taxon>
        <taxon>Metazoa</taxon>
        <taxon>Chordata</taxon>
        <taxon>Craniata</taxon>
        <taxon>Vertebrata</taxon>
        <taxon>Euteleostomi</taxon>
        <taxon>Mammalia</taxon>
        <taxon>Eutheria</taxon>
        <taxon>Afrotheria</taxon>
        <taxon>Tenrecidae</taxon>
        <taxon>Tenrecinae</taxon>
        <taxon>Echinops</taxon>
    </lineage>
</organism>
<sequence length="852" mass="95679">MSKDFPWPNERPALVSPSRFLSRAGGCCSLAAPLEPEQPRAPLQPLQPVAPHRRELRLIFKNYGYVLIFLFAIDEINRSPHVLPNMSLGFQHYNAYPSDVRTLESALGWLSGREPSIPNYTCQRYTKNMAVTAGITSEFLVQAGALLELYRMPQVSLSLLIQISYGTFDPSLKNKDQFSSLYQMAPKDTCLAAGIVSLLIHFGWTWVSILVSDDTKGEQFLWDLRRKMTIKGVCVSLMEKITVTKRIYKPRDLTFLNKVMHSSANVFIIYGDSSTLQIMSYFGAYKLITDKVWIITPRWDDSLLLASDLLDTFHGTLSFAHQTSEIPGFKHFFRTVNPSKYPEDFFFTKYWLRVFNCSLAGTVCGEIHECPTNASLESMPVEKIDMTMLRARNYLYNAVHLIAQALHEMIFKEEETGYLTEAGQPMHLPWQLHPFLRKVQLENSAGDHVSLDENRNCVSQYNILNYLNFPGGLGLHMKVGEFTPQGLRGQGLMIQEELIEWALGFTETPHSVCSKSCGPGFMKISQEGKATCCFDCILCPEKEISNQTDSEQCMECPQSQYPNIERNRCLPKIVTFLAYQDPLGMTLACTALCFSVVTAMILWVFVKHQDSPIVKANNRALSYVLLLSLLLCFLCSLLFIGRPNKVTCILRQITFGVVFTVAVSTVLAKTMTVILAFKALKPGRTMRRLLLSGASNVVVPICSLIQMIICGVWLGTSPPFIDTDTHSEPRNIIVVCNKGSVTAFYCVLGYLGSLALGTFSLAYLARNLPDIFNEAKFLTFSMLVFCSVWVTFLPVYHSTQGNVMVAVEIFSILASSVGLLGCIFAPKCYALFLRPDRNTSKGLRNKIYLEGK</sequence>